<dbReference type="STRING" id="743788.S8FNT8"/>
<accession>S8FNT8</accession>
<dbReference type="Pfam" id="PF14022">
    <property type="entry name" value="DUF4238"/>
    <property type="match status" value="1"/>
</dbReference>
<dbReference type="AlphaFoldDB" id="S8FNT8"/>
<dbReference type="eggNOG" id="ENOG502S5TP">
    <property type="taxonomic scope" value="Eukaryota"/>
</dbReference>
<reference evidence="2 3" key="1">
    <citation type="journal article" date="2012" name="Science">
        <title>The Paleozoic origin of enzymatic lignin decomposition reconstructed from 31 fungal genomes.</title>
        <authorList>
            <person name="Floudas D."/>
            <person name="Binder M."/>
            <person name="Riley R."/>
            <person name="Barry K."/>
            <person name="Blanchette R.A."/>
            <person name="Henrissat B."/>
            <person name="Martinez A.T."/>
            <person name="Otillar R."/>
            <person name="Spatafora J.W."/>
            <person name="Yadav J.S."/>
            <person name="Aerts A."/>
            <person name="Benoit I."/>
            <person name="Boyd A."/>
            <person name="Carlson A."/>
            <person name="Copeland A."/>
            <person name="Coutinho P.M."/>
            <person name="de Vries R.P."/>
            <person name="Ferreira P."/>
            <person name="Findley K."/>
            <person name="Foster B."/>
            <person name="Gaskell J."/>
            <person name="Glotzer D."/>
            <person name="Gorecki P."/>
            <person name="Heitman J."/>
            <person name="Hesse C."/>
            <person name="Hori C."/>
            <person name="Igarashi K."/>
            <person name="Jurgens J.A."/>
            <person name="Kallen N."/>
            <person name="Kersten P."/>
            <person name="Kohler A."/>
            <person name="Kuees U."/>
            <person name="Kumar T.K.A."/>
            <person name="Kuo A."/>
            <person name="LaButti K."/>
            <person name="Larrondo L.F."/>
            <person name="Lindquist E."/>
            <person name="Ling A."/>
            <person name="Lombard V."/>
            <person name="Lucas S."/>
            <person name="Lundell T."/>
            <person name="Martin R."/>
            <person name="McLaughlin D.J."/>
            <person name="Morgenstern I."/>
            <person name="Morin E."/>
            <person name="Murat C."/>
            <person name="Nagy L.G."/>
            <person name="Nolan M."/>
            <person name="Ohm R.A."/>
            <person name="Patyshakuliyeva A."/>
            <person name="Rokas A."/>
            <person name="Ruiz-Duenas F.J."/>
            <person name="Sabat G."/>
            <person name="Salamov A."/>
            <person name="Samejima M."/>
            <person name="Schmutz J."/>
            <person name="Slot J.C."/>
            <person name="St John F."/>
            <person name="Stenlid J."/>
            <person name="Sun H."/>
            <person name="Sun S."/>
            <person name="Syed K."/>
            <person name="Tsang A."/>
            <person name="Wiebenga A."/>
            <person name="Young D."/>
            <person name="Pisabarro A."/>
            <person name="Eastwood D.C."/>
            <person name="Martin F."/>
            <person name="Cullen D."/>
            <person name="Grigoriev I.V."/>
            <person name="Hibbett D.S."/>
        </authorList>
    </citation>
    <scope>NUCLEOTIDE SEQUENCE</scope>
    <source>
        <strain evidence="3">FP-58527</strain>
    </source>
</reference>
<evidence type="ECO:0008006" key="4">
    <source>
        <dbReference type="Google" id="ProtNLM"/>
    </source>
</evidence>
<gene>
    <name evidence="2" type="ORF">FOMPIDRAFT_92183</name>
</gene>
<dbReference type="InParanoid" id="S8FNT8"/>
<protein>
    <recommendedName>
        <fullName evidence="4">DUF4238 domain-containing protein</fullName>
    </recommendedName>
</protein>
<feature type="compositionally biased region" description="Basic residues" evidence="1">
    <location>
        <begin position="35"/>
        <end position="49"/>
    </location>
</feature>
<dbReference type="HOGENOM" id="CLU_025751_1_0_1"/>
<evidence type="ECO:0000313" key="2">
    <source>
        <dbReference type="EMBL" id="EPT02936.1"/>
    </source>
</evidence>
<dbReference type="OrthoDB" id="5340163at2759"/>
<organism evidence="2 3">
    <name type="scientific">Fomitopsis schrenkii</name>
    <name type="common">Brown rot fungus</name>
    <dbReference type="NCBI Taxonomy" id="2126942"/>
    <lineage>
        <taxon>Eukaryota</taxon>
        <taxon>Fungi</taxon>
        <taxon>Dikarya</taxon>
        <taxon>Basidiomycota</taxon>
        <taxon>Agaricomycotina</taxon>
        <taxon>Agaricomycetes</taxon>
        <taxon>Polyporales</taxon>
        <taxon>Fomitopsis</taxon>
    </lineage>
</organism>
<dbReference type="InterPro" id="IPR025332">
    <property type="entry name" value="DUF4238"/>
</dbReference>
<sequence>MEQPLQRPSQFHHYLPRFIVRRWLQEVKTVTSPGRKPKGGRGKGSQRPRVYKQEMINSYNIASDALHMGTTDLGKTFGIVDMYKDSADSTDVYRVEKAFSKLENDAACVLRILDDAEKRSRSSVELVRSQLNTLRKFLFLIHYRNGVHARQYIDGRFDSVSAAMVERYRSEHGLADARAVWLRNVALLLEDEHWEAPTDERLMWTTRTDYKHEAWNMQLGLYRAPPGAEFVLTENGLGLAEGATSPLSSVIDSLLPGANQAPSYFTMTQSFPVTPKLVVILRSTLLTQEALMIQNGTSPEEAKRRIYGDLGFSHTSYFNDLPRTAAKTTYIPRLPADSTDFVKNPSEMTAEDRRKQEDFDKRGLLNGLPLHSRLRDRFVFAIDNLTQDQAGRVNTLLLTHCKETIAFLTPTGLLKAIDAFERDNKLTRLEKQRYASLKAKLQAEQVSAASTSGSTPLASISVP</sequence>
<keyword evidence="3" id="KW-1185">Reference proteome</keyword>
<name>S8FNT8_FOMSC</name>
<proteinExistence type="predicted"/>
<evidence type="ECO:0000256" key="1">
    <source>
        <dbReference type="SAM" id="MobiDB-lite"/>
    </source>
</evidence>
<feature type="region of interest" description="Disordered" evidence="1">
    <location>
        <begin position="30"/>
        <end position="49"/>
    </location>
</feature>
<dbReference type="Proteomes" id="UP000015241">
    <property type="component" value="Unassembled WGS sequence"/>
</dbReference>
<evidence type="ECO:0000313" key="3">
    <source>
        <dbReference type="Proteomes" id="UP000015241"/>
    </source>
</evidence>
<dbReference type="EMBL" id="KE504132">
    <property type="protein sequence ID" value="EPT02936.1"/>
    <property type="molecule type" value="Genomic_DNA"/>
</dbReference>